<evidence type="ECO:0000313" key="6">
    <source>
        <dbReference type="EMBL" id="MBA2892682.1"/>
    </source>
</evidence>
<dbReference type="EMBL" id="JACDUR010000004">
    <property type="protein sequence ID" value="MBA2892682.1"/>
    <property type="molecule type" value="Genomic_DNA"/>
</dbReference>
<dbReference type="SMART" id="SM00345">
    <property type="entry name" value="HTH_GNTR"/>
    <property type="match status" value="1"/>
</dbReference>
<organism evidence="6 7">
    <name type="scientific">Nonomuraea soli</name>
    <dbReference type="NCBI Taxonomy" id="1032476"/>
    <lineage>
        <taxon>Bacteria</taxon>
        <taxon>Bacillati</taxon>
        <taxon>Actinomycetota</taxon>
        <taxon>Actinomycetes</taxon>
        <taxon>Streptosporangiales</taxon>
        <taxon>Streptosporangiaceae</taxon>
        <taxon>Nonomuraea</taxon>
    </lineage>
</organism>
<evidence type="ECO:0000256" key="3">
    <source>
        <dbReference type="ARBA" id="ARBA00023125"/>
    </source>
</evidence>
<reference evidence="6 7" key="1">
    <citation type="submission" date="2020-07" db="EMBL/GenBank/DDBJ databases">
        <title>Genomic Encyclopedia of Type Strains, Phase IV (KMG-IV): sequencing the most valuable type-strain genomes for metagenomic binning, comparative biology and taxonomic classification.</title>
        <authorList>
            <person name="Goeker M."/>
        </authorList>
    </citation>
    <scope>NUCLEOTIDE SEQUENCE [LARGE SCALE GENOMIC DNA]</scope>
    <source>
        <strain evidence="6 7">DSM 45533</strain>
    </source>
</reference>
<dbReference type="InterPro" id="IPR028082">
    <property type="entry name" value="Peripla_BP_I"/>
</dbReference>
<dbReference type="Proteomes" id="UP000530928">
    <property type="component" value="Unassembled WGS sequence"/>
</dbReference>
<dbReference type="GO" id="GO:0003700">
    <property type="term" value="F:DNA-binding transcription factor activity"/>
    <property type="evidence" value="ECO:0007669"/>
    <property type="project" value="InterPro"/>
</dbReference>
<dbReference type="CDD" id="cd07377">
    <property type="entry name" value="WHTH_GntR"/>
    <property type="match status" value="1"/>
</dbReference>
<gene>
    <name evidence="6" type="ORF">HNR30_004036</name>
</gene>
<protein>
    <submittedName>
        <fullName evidence="6">DNA-binding LacI/PurR family transcriptional regulator</fullName>
    </submittedName>
</protein>
<evidence type="ECO:0000256" key="2">
    <source>
        <dbReference type="ARBA" id="ARBA00023015"/>
    </source>
</evidence>
<dbReference type="PANTHER" id="PTHR30146:SF148">
    <property type="entry name" value="HTH-TYPE TRANSCRIPTIONAL REPRESSOR PURR-RELATED"/>
    <property type="match status" value="1"/>
</dbReference>
<dbReference type="PANTHER" id="PTHR30146">
    <property type="entry name" value="LACI-RELATED TRANSCRIPTIONAL REPRESSOR"/>
    <property type="match status" value="1"/>
</dbReference>
<dbReference type="SUPFAM" id="SSF53822">
    <property type="entry name" value="Periplasmic binding protein-like I"/>
    <property type="match status" value="1"/>
</dbReference>
<name>A0A7W0CKK8_9ACTN</name>
<sequence length="354" mass="38053">MAERLREEIASGRWPVGMRLPTEPHLAETYAVGLNTVRRAVGILVAEGVVDRRQGSGTYVTAIPARSAGSGHLVGVLVPSTSYYYPRVIEGIERVLAAAGAGVILASSEYRPHLEGERVARLLDSGAQGLILVPNLHVMDDPQAHVDSLRELPVPYILAERRPPSPDPDDPTSYVVTNHAGGVYAAMRHLVRLGHTRIGHLGRVRTGTGKIITDGYERAVQGLGTTRIPEAIVAHEEWAPDGIFEFARACRDNQVTAVFCHGDRDAATLLASARRLGMRVPDDLALVTYDDEVAELGDPPLTAVAPPKGELGALAAELLLRRLTTGPTVPPHRVELQPRLIVRASCGATVTSQH</sequence>
<evidence type="ECO:0000259" key="5">
    <source>
        <dbReference type="PROSITE" id="PS50949"/>
    </source>
</evidence>
<keyword evidence="1" id="KW-0678">Repressor</keyword>
<dbReference type="CDD" id="cd06267">
    <property type="entry name" value="PBP1_LacI_sugar_binding-like"/>
    <property type="match status" value="1"/>
</dbReference>
<dbReference type="Gene3D" id="3.40.50.2300">
    <property type="match status" value="2"/>
</dbReference>
<dbReference type="RefSeq" id="WP_220133784.1">
    <property type="nucleotide sequence ID" value="NZ_BAABAM010000003.1"/>
</dbReference>
<proteinExistence type="predicted"/>
<comment type="caution">
    <text evidence="6">The sequence shown here is derived from an EMBL/GenBank/DDBJ whole genome shotgun (WGS) entry which is preliminary data.</text>
</comment>
<feature type="domain" description="HTH gntR-type" evidence="5">
    <location>
        <begin position="1"/>
        <end position="63"/>
    </location>
</feature>
<dbReference type="InterPro" id="IPR000524">
    <property type="entry name" value="Tscrpt_reg_HTH_GntR"/>
</dbReference>
<keyword evidence="4" id="KW-0804">Transcription</keyword>
<dbReference type="InterPro" id="IPR036390">
    <property type="entry name" value="WH_DNA-bd_sf"/>
</dbReference>
<keyword evidence="2" id="KW-0805">Transcription regulation</keyword>
<dbReference type="Gene3D" id="1.10.10.10">
    <property type="entry name" value="Winged helix-like DNA-binding domain superfamily/Winged helix DNA-binding domain"/>
    <property type="match status" value="1"/>
</dbReference>
<accession>A0A7W0CKK8</accession>
<evidence type="ECO:0000313" key="7">
    <source>
        <dbReference type="Proteomes" id="UP000530928"/>
    </source>
</evidence>
<dbReference type="InterPro" id="IPR036388">
    <property type="entry name" value="WH-like_DNA-bd_sf"/>
</dbReference>
<evidence type="ECO:0000256" key="4">
    <source>
        <dbReference type="ARBA" id="ARBA00023163"/>
    </source>
</evidence>
<evidence type="ECO:0000256" key="1">
    <source>
        <dbReference type="ARBA" id="ARBA00022491"/>
    </source>
</evidence>
<keyword evidence="3 6" id="KW-0238">DNA-binding</keyword>
<dbReference type="SUPFAM" id="SSF46785">
    <property type="entry name" value="Winged helix' DNA-binding domain"/>
    <property type="match status" value="1"/>
</dbReference>
<keyword evidence="7" id="KW-1185">Reference proteome</keyword>
<dbReference type="Pfam" id="PF00392">
    <property type="entry name" value="GntR"/>
    <property type="match status" value="1"/>
</dbReference>
<dbReference type="PROSITE" id="PS50949">
    <property type="entry name" value="HTH_GNTR"/>
    <property type="match status" value="1"/>
</dbReference>
<dbReference type="Pfam" id="PF13377">
    <property type="entry name" value="Peripla_BP_3"/>
    <property type="match status" value="1"/>
</dbReference>
<dbReference type="InterPro" id="IPR046335">
    <property type="entry name" value="LacI/GalR-like_sensor"/>
</dbReference>
<dbReference type="GO" id="GO:0000976">
    <property type="term" value="F:transcription cis-regulatory region binding"/>
    <property type="evidence" value="ECO:0007669"/>
    <property type="project" value="TreeGrafter"/>
</dbReference>
<dbReference type="AlphaFoldDB" id="A0A7W0CKK8"/>